<dbReference type="Proteomes" id="UP001054837">
    <property type="component" value="Unassembled WGS sequence"/>
</dbReference>
<comment type="caution">
    <text evidence="1">The sequence shown here is derived from an EMBL/GenBank/DDBJ whole genome shotgun (WGS) entry which is preliminary data.</text>
</comment>
<gene>
    <name evidence="1" type="ORF">CDAR_95841</name>
</gene>
<sequence length="109" mass="12264">MHVSVETYRGSPISSRCCNFPGFFHPSKDCRLSKKCIKYSAVHSSVECDQPLEKPLTCSVCGLNHVANLRGCPRLPGARKKKVPHLKRIQTGYNDCLAEWSLTPYPMQK</sequence>
<proteinExistence type="predicted"/>
<evidence type="ECO:0000313" key="1">
    <source>
        <dbReference type="EMBL" id="GIY59917.1"/>
    </source>
</evidence>
<organism evidence="1 2">
    <name type="scientific">Caerostris darwini</name>
    <dbReference type="NCBI Taxonomy" id="1538125"/>
    <lineage>
        <taxon>Eukaryota</taxon>
        <taxon>Metazoa</taxon>
        <taxon>Ecdysozoa</taxon>
        <taxon>Arthropoda</taxon>
        <taxon>Chelicerata</taxon>
        <taxon>Arachnida</taxon>
        <taxon>Araneae</taxon>
        <taxon>Araneomorphae</taxon>
        <taxon>Entelegynae</taxon>
        <taxon>Araneoidea</taxon>
        <taxon>Araneidae</taxon>
        <taxon>Caerostris</taxon>
    </lineage>
</organism>
<name>A0AAV4UPL8_9ARAC</name>
<evidence type="ECO:0000313" key="2">
    <source>
        <dbReference type="Proteomes" id="UP001054837"/>
    </source>
</evidence>
<reference evidence="1 2" key="1">
    <citation type="submission" date="2021-06" db="EMBL/GenBank/DDBJ databases">
        <title>Caerostris darwini draft genome.</title>
        <authorList>
            <person name="Kono N."/>
            <person name="Arakawa K."/>
        </authorList>
    </citation>
    <scope>NUCLEOTIDE SEQUENCE [LARGE SCALE GENOMIC DNA]</scope>
</reference>
<keyword evidence="2" id="KW-1185">Reference proteome</keyword>
<protein>
    <submittedName>
        <fullName evidence="1">Uncharacterized protein</fullName>
    </submittedName>
</protein>
<dbReference type="AlphaFoldDB" id="A0AAV4UPL8"/>
<accession>A0AAV4UPL8</accession>
<dbReference type="EMBL" id="BPLQ01011730">
    <property type="protein sequence ID" value="GIY59917.1"/>
    <property type="molecule type" value="Genomic_DNA"/>
</dbReference>